<feature type="domain" description="Glycosyl transferase family 1" evidence="1">
    <location>
        <begin position="187"/>
        <end position="351"/>
    </location>
</feature>
<accession>A0A1H0CT50</accession>
<gene>
    <name evidence="3" type="ORF">SAMN05216498_2663</name>
</gene>
<dbReference type="PANTHER" id="PTHR12526">
    <property type="entry name" value="GLYCOSYLTRANSFERASE"/>
    <property type="match status" value="1"/>
</dbReference>
<sequence length="375" mass="42733">MMTKKIGIVCYPTVGGSGVVATELGIHLAEKNYDVHFISTTMPFRLKKLYPNIYFHEVEVSNYPVFKEPPYDLSLASKIAEVIDREELDIIHAHYAIPHAICAIFARQMAERKIKIVTTLHGTDITILGIDQNFNQMIRYAIEQSDYVTAVSESLRQQTEDALHIQKPIDVVYNFIEPVDLYTLTNENLKEDFGIKQHEKVLIHISNFRQVKRVDDVIYVFKRIQNQIDSKLLLVGDGPEHSRIRNLVNDINLQDQVIFLGRQDNIHDLLTISDLNLLLSEKESFGLVLLEAMVNGVPCIGTDIGGIPEVIVDGENGYICDVGDLEDITNKCLLLLKDTELRQSFSQHARSHALNYFSSDKIVKQYEDIYMNLIN</sequence>
<protein>
    <submittedName>
        <fullName evidence="3">N-acetyl-alpha-D-glucosaminyl L-malate synthase BshA</fullName>
    </submittedName>
</protein>
<dbReference type="Pfam" id="PF13439">
    <property type="entry name" value="Glyco_transf_4"/>
    <property type="match status" value="1"/>
</dbReference>
<dbReference type="Proteomes" id="UP000199334">
    <property type="component" value="Unassembled WGS sequence"/>
</dbReference>
<evidence type="ECO:0000313" key="4">
    <source>
        <dbReference type="Proteomes" id="UP000199334"/>
    </source>
</evidence>
<evidence type="ECO:0000313" key="3">
    <source>
        <dbReference type="EMBL" id="SDN61049.1"/>
    </source>
</evidence>
<name>A0A1H0CT50_9BACI</name>
<keyword evidence="4" id="KW-1185">Reference proteome</keyword>
<dbReference type="InterPro" id="IPR028098">
    <property type="entry name" value="Glyco_trans_4-like_N"/>
</dbReference>
<dbReference type="InterPro" id="IPR023881">
    <property type="entry name" value="Thiol_BshA"/>
</dbReference>
<dbReference type="STRING" id="237069.SAMN05216498_2663"/>
<dbReference type="PANTHER" id="PTHR12526:SF599">
    <property type="entry name" value="N-ACETYL-ALPHA-D-GLUCOSAMINYL L-MALATE SYNTHASE"/>
    <property type="match status" value="1"/>
</dbReference>
<evidence type="ECO:0000259" key="1">
    <source>
        <dbReference type="Pfam" id="PF00534"/>
    </source>
</evidence>
<feature type="domain" description="Glycosyltransferase subfamily 4-like N-terminal" evidence="2">
    <location>
        <begin position="14"/>
        <end position="177"/>
    </location>
</feature>
<dbReference type="EMBL" id="FNIG01000006">
    <property type="protein sequence ID" value="SDN61049.1"/>
    <property type="molecule type" value="Genomic_DNA"/>
</dbReference>
<dbReference type="GO" id="GO:0016757">
    <property type="term" value="F:glycosyltransferase activity"/>
    <property type="evidence" value="ECO:0007669"/>
    <property type="project" value="InterPro"/>
</dbReference>
<dbReference type="AlphaFoldDB" id="A0A1H0CT50"/>
<dbReference type="NCBIfam" id="TIGR03999">
    <property type="entry name" value="thiol_BshA"/>
    <property type="match status" value="1"/>
</dbReference>
<dbReference type="InterPro" id="IPR001296">
    <property type="entry name" value="Glyco_trans_1"/>
</dbReference>
<organism evidence="3 4">
    <name type="scientific">Tenuibacillus multivorans</name>
    <dbReference type="NCBI Taxonomy" id="237069"/>
    <lineage>
        <taxon>Bacteria</taxon>
        <taxon>Bacillati</taxon>
        <taxon>Bacillota</taxon>
        <taxon>Bacilli</taxon>
        <taxon>Bacillales</taxon>
        <taxon>Bacillaceae</taxon>
        <taxon>Tenuibacillus</taxon>
    </lineage>
</organism>
<dbReference type="SUPFAM" id="SSF53756">
    <property type="entry name" value="UDP-Glycosyltransferase/glycogen phosphorylase"/>
    <property type="match status" value="1"/>
</dbReference>
<evidence type="ECO:0000259" key="2">
    <source>
        <dbReference type="Pfam" id="PF13439"/>
    </source>
</evidence>
<dbReference type="GO" id="GO:0071793">
    <property type="term" value="P:bacillithiol biosynthetic process"/>
    <property type="evidence" value="ECO:0007669"/>
    <property type="project" value="InterPro"/>
</dbReference>
<proteinExistence type="predicted"/>
<reference evidence="3 4" key="1">
    <citation type="submission" date="2016-10" db="EMBL/GenBank/DDBJ databases">
        <authorList>
            <person name="de Groot N.N."/>
        </authorList>
    </citation>
    <scope>NUCLEOTIDE SEQUENCE [LARGE SCALE GENOMIC DNA]</scope>
    <source>
        <strain evidence="3 4">CGMCC 1.3442</strain>
    </source>
</reference>
<dbReference type="Gene3D" id="3.40.50.2000">
    <property type="entry name" value="Glycogen Phosphorylase B"/>
    <property type="match status" value="2"/>
</dbReference>
<dbReference type="Pfam" id="PF00534">
    <property type="entry name" value="Glycos_transf_1"/>
    <property type="match status" value="1"/>
</dbReference>